<keyword evidence="2 4" id="KW-0819">tRNA processing</keyword>
<organism evidence="5 6">
    <name type="scientific">Planoprotostelium fungivorum</name>
    <dbReference type="NCBI Taxonomy" id="1890364"/>
    <lineage>
        <taxon>Eukaryota</taxon>
        <taxon>Amoebozoa</taxon>
        <taxon>Evosea</taxon>
        <taxon>Variosea</taxon>
        <taxon>Cavosteliida</taxon>
        <taxon>Cavosteliaceae</taxon>
        <taxon>Planoprotostelium</taxon>
    </lineage>
</organism>
<evidence type="ECO:0000313" key="5">
    <source>
        <dbReference type="EMBL" id="PRP88061.1"/>
    </source>
</evidence>
<keyword evidence="4" id="KW-0698">rRNA processing</keyword>
<evidence type="ECO:0000256" key="4">
    <source>
        <dbReference type="PIRNR" id="PIRNR036572"/>
    </source>
</evidence>
<dbReference type="GO" id="GO:0001682">
    <property type="term" value="P:tRNA 5'-leader removal"/>
    <property type="evidence" value="ECO:0007669"/>
    <property type="project" value="InterPro"/>
</dbReference>
<dbReference type="InterPro" id="IPR036882">
    <property type="entry name" value="Alba-like_dom_sf"/>
</dbReference>
<evidence type="ECO:0000313" key="6">
    <source>
        <dbReference type="Proteomes" id="UP000241769"/>
    </source>
</evidence>
<comment type="caution">
    <text evidence="5">The sequence shown here is derived from an EMBL/GenBank/DDBJ whole genome shotgun (WGS) entry which is preliminary data.</text>
</comment>
<dbReference type="SUPFAM" id="SSF82704">
    <property type="entry name" value="AlbA-like"/>
    <property type="match status" value="1"/>
</dbReference>
<comment type="subcellular location">
    <subcellularLocation>
        <location evidence="1 4">Nucleus</location>
        <location evidence="1 4">Nucleolus</location>
    </subcellularLocation>
</comment>
<dbReference type="InParanoid" id="A0A2P6NVS0"/>
<sequence>MSFLTHRCLAPCRDNATDSDIYVTRSTPFIALFNRASQLLDQGTPVTIHGLGASINRAIRLSLKKYVQDGEIKKLNLSTNTSTVELVDEYHPLSESLAPGAHVRCNSAVHIRIYR</sequence>
<evidence type="ECO:0000256" key="3">
    <source>
        <dbReference type="ARBA" id="ARBA00023242"/>
    </source>
</evidence>
<dbReference type="Gene3D" id="3.30.110.20">
    <property type="entry name" value="Alba-like domain"/>
    <property type="match status" value="1"/>
</dbReference>
<dbReference type="GO" id="GO:0006364">
    <property type="term" value="P:rRNA processing"/>
    <property type="evidence" value="ECO:0007669"/>
    <property type="project" value="UniProtKB-KW"/>
</dbReference>
<name>A0A2P6NVS0_9EUKA</name>
<dbReference type="Proteomes" id="UP000241769">
    <property type="component" value="Unassembled WGS sequence"/>
</dbReference>
<proteinExistence type="inferred from homology"/>
<dbReference type="STRING" id="1890364.A0A2P6NVS0"/>
<dbReference type="PANTHER" id="PTHR15314">
    <property type="entry name" value="RIBONUCLEASE P PROTEIN SUBUNIT P20"/>
    <property type="match status" value="1"/>
</dbReference>
<dbReference type="GO" id="GO:0005655">
    <property type="term" value="C:nucleolar ribonuclease P complex"/>
    <property type="evidence" value="ECO:0007669"/>
    <property type="project" value="InterPro"/>
</dbReference>
<evidence type="ECO:0000256" key="1">
    <source>
        <dbReference type="ARBA" id="ARBA00004604"/>
    </source>
</evidence>
<protein>
    <recommendedName>
        <fullName evidence="4">Ribonuclease P protein subunit p20</fullName>
        <shortName evidence="4">RNaseP protein p20</shortName>
    </recommendedName>
</protein>
<dbReference type="PANTHER" id="PTHR15314:SF1">
    <property type="entry name" value="RIBONUCLEASE P PROTEIN SUBUNIT P20"/>
    <property type="match status" value="1"/>
</dbReference>
<comment type="function">
    <text evidence="4">Component of ribonuclease P, a ribonucleoprotein complex that generates mature tRNA molecules by cleaving their 5'-ends. Also a component of the MRP ribonuclease complex, which cleaves pre-rRNA sequences.</text>
</comment>
<dbReference type="AlphaFoldDB" id="A0A2P6NVS0"/>
<dbReference type="GO" id="GO:0003676">
    <property type="term" value="F:nucleic acid binding"/>
    <property type="evidence" value="ECO:0007669"/>
    <property type="project" value="InterPro"/>
</dbReference>
<dbReference type="InterPro" id="IPR014612">
    <property type="entry name" value="Pop7/Rpp20"/>
</dbReference>
<dbReference type="GO" id="GO:0000172">
    <property type="term" value="C:ribonuclease MRP complex"/>
    <property type="evidence" value="ECO:0007669"/>
    <property type="project" value="InterPro"/>
</dbReference>
<dbReference type="OrthoDB" id="416729at2759"/>
<dbReference type="PIRSF" id="PIRSF036572">
    <property type="entry name" value="RPP20"/>
    <property type="match status" value="1"/>
</dbReference>
<dbReference type="Pfam" id="PF12328">
    <property type="entry name" value="Rpp20"/>
    <property type="match status" value="1"/>
</dbReference>
<evidence type="ECO:0000256" key="2">
    <source>
        <dbReference type="ARBA" id="ARBA00022694"/>
    </source>
</evidence>
<comment type="similarity">
    <text evidence="4">Belongs to the histone-like Alba family.</text>
</comment>
<reference evidence="5 6" key="1">
    <citation type="journal article" date="2018" name="Genome Biol. Evol.">
        <title>Multiple Roots of Fruiting Body Formation in Amoebozoa.</title>
        <authorList>
            <person name="Hillmann F."/>
            <person name="Forbes G."/>
            <person name="Novohradska S."/>
            <person name="Ferling I."/>
            <person name="Riege K."/>
            <person name="Groth M."/>
            <person name="Westermann M."/>
            <person name="Marz M."/>
            <person name="Spaller T."/>
            <person name="Winckler T."/>
            <person name="Schaap P."/>
            <person name="Glockner G."/>
        </authorList>
    </citation>
    <scope>NUCLEOTIDE SEQUENCE [LARGE SCALE GENOMIC DNA]</scope>
    <source>
        <strain evidence="5 6">Jena</strain>
    </source>
</reference>
<keyword evidence="3 4" id="KW-0539">Nucleus</keyword>
<accession>A0A2P6NVS0</accession>
<keyword evidence="6" id="KW-1185">Reference proteome</keyword>
<dbReference type="GO" id="GO:0004526">
    <property type="term" value="F:ribonuclease P activity"/>
    <property type="evidence" value="ECO:0007669"/>
    <property type="project" value="UniProtKB-UniRule"/>
</dbReference>
<dbReference type="EMBL" id="MDYQ01000015">
    <property type="protein sequence ID" value="PRP88061.1"/>
    <property type="molecule type" value="Genomic_DNA"/>
</dbReference>
<gene>
    <name evidence="5" type="ORF">PROFUN_04489</name>
</gene>